<feature type="compositionally biased region" description="Basic residues" evidence="1">
    <location>
        <begin position="281"/>
        <end position="299"/>
    </location>
</feature>
<protein>
    <recommendedName>
        <fullName evidence="4">PDZ domain-containing protein</fullName>
    </recommendedName>
</protein>
<dbReference type="STRING" id="4529.A0A0E0NZ55"/>
<accession>A0A0E0NZ55</accession>
<dbReference type="PANTHER" id="PTHR47389">
    <property type="entry name" value="OS09G0436400 PROTEIN"/>
    <property type="match status" value="1"/>
</dbReference>
<feature type="region of interest" description="Disordered" evidence="1">
    <location>
        <begin position="255"/>
        <end position="333"/>
    </location>
</feature>
<keyword evidence="3" id="KW-1185">Reference proteome</keyword>
<dbReference type="SUPFAM" id="SSF50494">
    <property type="entry name" value="Trypsin-like serine proteases"/>
    <property type="match status" value="1"/>
</dbReference>
<reference evidence="2" key="2">
    <citation type="submission" date="2015-06" db="UniProtKB">
        <authorList>
            <consortium name="EnsemblPlants"/>
        </authorList>
    </citation>
    <scope>IDENTIFICATION</scope>
</reference>
<evidence type="ECO:0000313" key="3">
    <source>
        <dbReference type="Proteomes" id="UP000008022"/>
    </source>
</evidence>
<dbReference type="AlphaFoldDB" id="A0A0E0NZ55"/>
<dbReference type="InterPro" id="IPR036034">
    <property type="entry name" value="PDZ_sf"/>
</dbReference>
<organism evidence="2 3">
    <name type="scientific">Oryza rufipogon</name>
    <name type="common">Brownbeard rice</name>
    <name type="synonym">Asian wild rice</name>
    <dbReference type="NCBI Taxonomy" id="4529"/>
    <lineage>
        <taxon>Eukaryota</taxon>
        <taxon>Viridiplantae</taxon>
        <taxon>Streptophyta</taxon>
        <taxon>Embryophyta</taxon>
        <taxon>Tracheophyta</taxon>
        <taxon>Spermatophyta</taxon>
        <taxon>Magnoliopsida</taxon>
        <taxon>Liliopsida</taxon>
        <taxon>Poales</taxon>
        <taxon>Poaceae</taxon>
        <taxon>BOP clade</taxon>
        <taxon>Oryzoideae</taxon>
        <taxon>Oryzeae</taxon>
        <taxon>Oryzinae</taxon>
        <taxon>Oryza</taxon>
    </lineage>
</organism>
<dbReference type="SUPFAM" id="SSF50156">
    <property type="entry name" value="PDZ domain-like"/>
    <property type="match status" value="1"/>
</dbReference>
<name>A0A0E0NZ55_ORYRU</name>
<dbReference type="HOGENOM" id="CLU_395055_0_0_1"/>
<dbReference type="eggNOG" id="ENOG502R4Z6">
    <property type="taxonomic scope" value="Eukaryota"/>
</dbReference>
<dbReference type="Gramene" id="ORUFI03G29560.1">
    <property type="protein sequence ID" value="ORUFI03G29560.1"/>
    <property type="gene ID" value="ORUFI03G29560"/>
</dbReference>
<feature type="compositionally biased region" description="Basic and acidic residues" evidence="1">
    <location>
        <begin position="304"/>
        <end position="316"/>
    </location>
</feature>
<evidence type="ECO:0008006" key="4">
    <source>
        <dbReference type="Google" id="ProtNLM"/>
    </source>
</evidence>
<reference evidence="3" key="1">
    <citation type="submission" date="2013-06" db="EMBL/GenBank/DDBJ databases">
        <authorList>
            <person name="Zhao Q."/>
        </authorList>
    </citation>
    <scope>NUCLEOTIDE SEQUENCE</scope>
    <source>
        <strain evidence="3">cv. W1943</strain>
    </source>
</reference>
<evidence type="ECO:0000313" key="2">
    <source>
        <dbReference type="EnsemblPlants" id="ORUFI03G29560.1"/>
    </source>
</evidence>
<dbReference type="PANTHER" id="PTHR47389:SF5">
    <property type="entry name" value="OS09G0436700 PROTEIN"/>
    <property type="match status" value="1"/>
</dbReference>
<proteinExistence type="predicted"/>
<sequence>MILVVALSPIPSFAWGGGKPRKASPPAAVKLRPSGIAASTLIPSASVGVQAARTHQKRRLHPNPTSVGLRPVRVPIRRLHRNRLRCRRPAGALRTGKDEIAQGAVDFQGTDQKNGELRRPREPLLGPCRYAAAVVCAMPTTVDWWHWDGVKPGAPPFAAVPGKDTIAAPEWEGIIAVAAAPLGTEGEGEDTITAHEWEGIIAVAATPLGRGGMPGEGTIVADEWEGIIRTCPERIPSLPKKKMYWFARSREANSVQVSRPGEASYPEATKGKPEYNLHVLKSMKKKKKKKKKRGKRNKRGQGGSEDKSQEKQEVAQEHLGSVSSSYSSPLREPQAPLVPMWTSPSGEVVYGITDDPTAAEAYHWAFHEYKNKRARQELLPTVRSSISAAIEHYNPEQKKTLLNASKSIVSLSAYHDGREINQGTGIIIECDEVKNSAIILTSAWLICIKKPFDDWSHKDYAPEAKVTVHMLDDTISVCRLLYFSKHLDIALFETVGGLTIPIMPLKSDLEYGQDFCVLTRDINIDLICTTVKVKYLDPYEHQHNHYMFIGGSIPKCGTGGALADFSGNTVGMLFCTLPMVAFLPSSLILTCLRLWKKFGQILGLKFKTVDFQEMTLIELLSRKYNITSGLIVGEVSAECAAEKLGIRVGDIILSLSRERAFQLENILLSIGERYLEEGNDSSSKVDIKVNFRVLNEYT</sequence>
<dbReference type="InterPro" id="IPR009003">
    <property type="entry name" value="Peptidase_S1_PA"/>
</dbReference>
<dbReference type="EnsemblPlants" id="ORUFI03G29560.1">
    <property type="protein sequence ID" value="ORUFI03G29560.1"/>
    <property type="gene ID" value="ORUFI03G29560"/>
</dbReference>
<dbReference type="Proteomes" id="UP000008022">
    <property type="component" value="Unassembled WGS sequence"/>
</dbReference>
<dbReference type="OMA" id="FQEMTLI"/>
<evidence type="ECO:0000256" key="1">
    <source>
        <dbReference type="SAM" id="MobiDB-lite"/>
    </source>
</evidence>